<organism evidence="6 7">
    <name type="scientific">Tumebacillus permanentifrigoris</name>
    <dbReference type="NCBI Taxonomy" id="378543"/>
    <lineage>
        <taxon>Bacteria</taxon>
        <taxon>Bacillati</taxon>
        <taxon>Bacillota</taxon>
        <taxon>Bacilli</taxon>
        <taxon>Bacillales</taxon>
        <taxon>Alicyclobacillaceae</taxon>
        <taxon>Tumebacillus</taxon>
    </lineage>
</organism>
<proteinExistence type="predicted"/>
<dbReference type="InterPro" id="IPR014030">
    <property type="entry name" value="Ketoacyl_synth_N"/>
</dbReference>
<dbReference type="InterPro" id="IPR009081">
    <property type="entry name" value="PP-bd_ACP"/>
</dbReference>
<feature type="domain" description="Carrier" evidence="4">
    <location>
        <begin position="675"/>
        <end position="750"/>
    </location>
</feature>
<dbReference type="GO" id="GO:0031177">
    <property type="term" value="F:phosphopantetheine binding"/>
    <property type="evidence" value="ECO:0007669"/>
    <property type="project" value="InterPro"/>
</dbReference>
<feature type="domain" description="Ketosynthase family 3 (KS3)" evidence="5">
    <location>
        <begin position="37"/>
        <end position="465"/>
    </location>
</feature>
<evidence type="ECO:0000256" key="1">
    <source>
        <dbReference type="ARBA" id="ARBA00022450"/>
    </source>
</evidence>
<dbReference type="PANTHER" id="PTHR43775:SF37">
    <property type="entry name" value="SI:DKEY-61P9.11"/>
    <property type="match status" value="1"/>
</dbReference>
<reference evidence="6 7" key="1">
    <citation type="submission" date="2018-05" db="EMBL/GenBank/DDBJ databases">
        <title>Genomic Encyclopedia of Type Strains, Phase IV (KMG-IV): sequencing the most valuable type-strain genomes for metagenomic binning, comparative biology and taxonomic classification.</title>
        <authorList>
            <person name="Goeker M."/>
        </authorList>
    </citation>
    <scope>NUCLEOTIDE SEQUENCE [LARGE SCALE GENOMIC DNA]</scope>
    <source>
        <strain evidence="6 7">DSM 18773</strain>
    </source>
</reference>
<dbReference type="GO" id="GO:0005886">
    <property type="term" value="C:plasma membrane"/>
    <property type="evidence" value="ECO:0007669"/>
    <property type="project" value="TreeGrafter"/>
</dbReference>
<dbReference type="EMBL" id="QGGL01000016">
    <property type="protein sequence ID" value="PWK07930.1"/>
    <property type="molecule type" value="Genomic_DNA"/>
</dbReference>
<dbReference type="Pfam" id="PF02801">
    <property type="entry name" value="Ketoacyl-synt_C"/>
    <property type="match status" value="1"/>
</dbReference>
<dbReference type="Pfam" id="PF22621">
    <property type="entry name" value="CurL-like_PKS_C"/>
    <property type="match status" value="1"/>
</dbReference>
<dbReference type="PANTHER" id="PTHR43775">
    <property type="entry name" value="FATTY ACID SYNTHASE"/>
    <property type="match status" value="1"/>
</dbReference>
<keyword evidence="7" id="KW-1185">Reference proteome</keyword>
<dbReference type="Gene3D" id="3.40.47.10">
    <property type="match status" value="1"/>
</dbReference>
<dbReference type="SUPFAM" id="SSF53901">
    <property type="entry name" value="Thiolase-like"/>
    <property type="match status" value="1"/>
</dbReference>
<dbReference type="PROSITE" id="PS00606">
    <property type="entry name" value="KS3_1"/>
    <property type="match status" value="1"/>
</dbReference>
<dbReference type="GO" id="GO:0004315">
    <property type="term" value="F:3-oxoacyl-[acyl-carrier-protein] synthase activity"/>
    <property type="evidence" value="ECO:0007669"/>
    <property type="project" value="InterPro"/>
</dbReference>
<dbReference type="GO" id="GO:0071770">
    <property type="term" value="P:DIM/DIP cell wall layer assembly"/>
    <property type="evidence" value="ECO:0007669"/>
    <property type="project" value="TreeGrafter"/>
</dbReference>
<dbReference type="Gene3D" id="1.10.1240.100">
    <property type="match status" value="1"/>
</dbReference>
<dbReference type="GO" id="GO:0005737">
    <property type="term" value="C:cytoplasm"/>
    <property type="evidence" value="ECO:0007669"/>
    <property type="project" value="TreeGrafter"/>
</dbReference>
<gene>
    <name evidence="6" type="ORF">C7459_11689</name>
</gene>
<evidence type="ECO:0000313" key="6">
    <source>
        <dbReference type="EMBL" id="PWK07930.1"/>
    </source>
</evidence>
<dbReference type="InterPro" id="IPR018201">
    <property type="entry name" value="Ketoacyl_synth_AS"/>
</dbReference>
<evidence type="ECO:0000256" key="3">
    <source>
        <dbReference type="ARBA" id="ARBA00022679"/>
    </source>
</evidence>
<dbReference type="PROSITE" id="PS52004">
    <property type="entry name" value="KS3_2"/>
    <property type="match status" value="1"/>
</dbReference>
<dbReference type="InterPro" id="IPR050091">
    <property type="entry name" value="PKS_NRPS_Biosynth_Enz"/>
</dbReference>
<evidence type="ECO:0000313" key="7">
    <source>
        <dbReference type="Proteomes" id="UP000245634"/>
    </source>
</evidence>
<keyword evidence="1" id="KW-0596">Phosphopantetheine</keyword>
<dbReference type="InterPro" id="IPR020841">
    <property type="entry name" value="PKS_Beta-ketoAc_synthase_dom"/>
</dbReference>
<dbReference type="GO" id="GO:0006633">
    <property type="term" value="P:fatty acid biosynthetic process"/>
    <property type="evidence" value="ECO:0007669"/>
    <property type="project" value="InterPro"/>
</dbReference>
<protein>
    <submittedName>
        <fullName evidence="6">Ketoacyl-synthetase-like protein</fullName>
    </submittedName>
</protein>
<comment type="caution">
    <text evidence="6">The sequence shown here is derived from an EMBL/GenBank/DDBJ whole genome shotgun (WGS) entry which is preliminary data.</text>
</comment>
<sequence length="750" mass="82984">MEQLLKLILEQAAAGNLERDAAVEALQWVRQQGKPPHEDIAIIGVAADLPGVDSLEDFYQNLRTGVDATRSFPKQRRADIDRYLRWIGKPDAEMTYREGAYLPRIDEFDHAFFRMSPKEASLMDPNQRLFLQTAWHALEDAGYGGERLSGSQTGVYVGFANTVKDSYQKMIIDVEPTQVPISIAGNLPAMVPTRLSYLLDLKGPTMVVDTACSSSLVALHLACQGIRQGDCEQAVVGSVKLHTVPLDDENYQIGMESSDHRTRAFHDQSDGAGIGEASIAVLIKPLRAALRDRDQVYAVIKGSAINQDGKSMGITAPNPDAQTEVLVKAWEAAKVHPETLSYLEAHGTGTQMGDPVEIEGLKAAFARYTDKKQVCAIGSVKPNIGHLYECAGLASVVKAILMFKHQELLPTLHVKRPNRYLDFVDSPLYLNTKLRPWRTPVGTPRRLGISSFGFSGTNCHLVLQEPPLGKKESVRLSGDSSSGQPGAITNADLYREAGASHGQGGLDILPLSAKSRASLEALVARYCDFFEKEYVPALRDICYTAQTGRGHYEHRLALVVQDRAQVLEMLHRLRTEGLDTPLDGVFFEQHERAPRNDLEKLCVQYVRGAVIDWHARSAGYTQTHAKVSLPTYPFQKTRCWLNIPETAPALDSTSTKQGSPELIAYADQLRGRPTGEYTEIEQTIARVWCEALGIPELSIQDNFYDLGGDSVIGIRILHRINEQLGLQMETGEFLKHLTIESVAKYLESLR</sequence>
<dbReference type="AlphaFoldDB" id="A0A316D6T4"/>
<keyword evidence="2" id="KW-0597">Phosphoprotein</keyword>
<dbReference type="InterPro" id="IPR014031">
    <property type="entry name" value="Ketoacyl_synth_C"/>
</dbReference>
<dbReference type="InterPro" id="IPR020806">
    <property type="entry name" value="PKS_PP-bd"/>
</dbReference>
<dbReference type="SUPFAM" id="SSF47336">
    <property type="entry name" value="ACP-like"/>
    <property type="match status" value="1"/>
</dbReference>
<dbReference type="Pfam" id="PF00550">
    <property type="entry name" value="PP-binding"/>
    <property type="match status" value="1"/>
</dbReference>
<dbReference type="CDD" id="cd00833">
    <property type="entry name" value="PKS"/>
    <property type="match status" value="1"/>
</dbReference>
<dbReference type="InterPro" id="IPR016039">
    <property type="entry name" value="Thiolase-like"/>
</dbReference>
<dbReference type="InterPro" id="IPR006162">
    <property type="entry name" value="Ppantetheine_attach_site"/>
</dbReference>
<accession>A0A316D6T4</accession>
<dbReference type="SMART" id="SM00823">
    <property type="entry name" value="PKS_PP"/>
    <property type="match status" value="1"/>
</dbReference>
<evidence type="ECO:0000259" key="5">
    <source>
        <dbReference type="PROSITE" id="PS52004"/>
    </source>
</evidence>
<dbReference type="PROSITE" id="PS00012">
    <property type="entry name" value="PHOSPHOPANTETHEINE"/>
    <property type="match status" value="1"/>
</dbReference>
<dbReference type="InterPro" id="IPR036736">
    <property type="entry name" value="ACP-like_sf"/>
</dbReference>
<name>A0A316D6T4_9BACL</name>
<dbReference type="Proteomes" id="UP000245634">
    <property type="component" value="Unassembled WGS sequence"/>
</dbReference>
<dbReference type="RefSeq" id="WP_109690533.1">
    <property type="nucleotide sequence ID" value="NZ_QGGL01000016.1"/>
</dbReference>
<dbReference type="OrthoDB" id="9765680at2"/>
<dbReference type="PROSITE" id="PS50075">
    <property type="entry name" value="CARRIER"/>
    <property type="match status" value="1"/>
</dbReference>
<evidence type="ECO:0000259" key="4">
    <source>
        <dbReference type="PROSITE" id="PS50075"/>
    </source>
</evidence>
<dbReference type="GO" id="GO:0004312">
    <property type="term" value="F:fatty acid synthase activity"/>
    <property type="evidence" value="ECO:0007669"/>
    <property type="project" value="TreeGrafter"/>
</dbReference>
<keyword evidence="3" id="KW-0808">Transferase</keyword>
<dbReference type="Pfam" id="PF00109">
    <property type="entry name" value="ketoacyl-synt"/>
    <property type="match status" value="1"/>
</dbReference>
<dbReference type="SMART" id="SM00825">
    <property type="entry name" value="PKS_KS"/>
    <property type="match status" value="1"/>
</dbReference>
<dbReference type="Gene3D" id="1.10.1200.10">
    <property type="entry name" value="ACP-like"/>
    <property type="match status" value="1"/>
</dbReference>
<evidence type="ECO:0000256" key="2">
    <source>
        <dbReference type="ARBA" id="ARBA00022553"/>
    </source>
</evidence>